<comment type="caution">
    <text evidence="1">The sequence shown here is derived from an EMBL/GenBank/DDBJ whole genome shotgun (WGS) entry which is preliminary data.</text>
</comment>
<dbReference type="InterPro" id="IPR011990">
    <property type="entry name" value="TPR-like_helical_dom_sf"/>
</dbReference>
<sequence length="482" mass="53539">MVLGGILAVCLAGAWLWRSSAHRAGTRRVLVISAEPSQQTDVNLGLETLITDHLEVLAGVTVTHAPVVPLPAVLRKLPPDLALLRLHGRREGQRLALSTQWTTPADLLAGHPWNRSAQPPMDPGQAMETWLAHWPLERRYRFRADLYPRQPERFWDLLQAMAIRDDRGATAHLAATQALAEAEPMCATAWTTLGDHLYRSLWVDPAQAGIGLNSRTHKAFQRAVSLVPGHPRATFLWSLMLTDTGNQDLGLRLLGEAMRLRPGVPDLYLGLTYAGRTSGLLAGARSAMTRREALIAPLAPTSFWTVETTNLYLGDWTAFERDLQQARAVREDAGVLFYLGYLALLKGDRPTALAHMKASEATAGSSPFQDLSRVYRAYLEGRGADGLAELKRIDEVRGKLRIPDGELTFKQAEAYSVLGDADRAVDCATRAFVQGFSCSRWYETSPFLEKMRTHPRWPTLRRNIRERQAVLEGSFPPSSFEP</sequence>
<dbReference type="Proteomes" id="UP001165044">
    <property type="component" value="Unassembled WGS sequence"/>
</dbReference>
<dbReference type="EMBL" id="BSDC01000003">
    <property type="protein sequence ID" value="GLH67840.1"/>
    <property type="molecule type" value="Genomic_DNA"/>
</dbReference>
<reference evidence="1" key="1">
    <citation type="journal article" date="2023" name="Antonie Van Leeuwenhoek">
        <title>Mesoterricola silvestris gen. nov., sp. nov., Mesoterricola sediminis sp. nov., Geothrix oryzae sp. nov., Geothrix edaphica sp. nov., Geothrix rubra sp. nov., and Geothrix limicola sp. nov., six novel members of Acidobacteriota isolated from soils.</title>
        <authorList>
            <person name="Itoh H."/>
            <person name="Sugisawa Y."/>
            <person name="Mise K."/>
            <person name="Xu Z."/>
            <person name="Kuniyasu M."/>
            <person name="Ushijima N."/>
            <person name="Kawano K."/>
            <person name="Kobayashi E."/>
            <person name="Shiratori Y."/>
            <person name="Masuda Y."/>
            <person name="Senoo K."/>
        </authorList>
    </citation>
    <scope>NUCLEOTIDE SEQUENCE</scope>
    <source>
        <strain evidence="1">Red802</strain>
    </source>
</reference>
<proteinExistence type="predicted"/>
<dbReference type="Gene3D" id="1.25.40.10">
    <property type="entry name" value="Tetratricopeptide repeat domain"/>
    <property type="match status" value="1"/>
</dbReference>
<keyword evidence="2" id="KW-1185">Reference proteome</keyword>
<protein>
    <recommendedName>
        <fullName evidence="3">Tetratricopeptide repeat protein</fullName>
    </recommendedName>
</protein>
<gene>
    <name evidence="1" type="ORF">GETHED_22040</name>
</gene>
<dbReference type="RefSeq" id="WP_285609295.1">
    <property type="nucleotide sequence ID" value="NZ_BSDC01000003.1"/>
</dbReference>
<accession>A0ABQ5PZE7</accession>
<evidence type="ECO:0000313" key="2">
    <source>
        <dbReference type="Proteomes" id="UP001165044"/>
    </source>
</evidence>
<evidence type="ECO:0000313" key="1">
    <source>
        <dbReference type="EMBL" id="GLH67840.1"/>
    </source>
</evidence>
<organism evidence="1 2">
    <name type="scientific">Geothrix edaphica</name>
    <dbReference type="NCBI Taxonomy" id="2927976"/>
    <lineage>
        <taxon>Bacteria</taxon>
        <taxon>Pseudomonadati</taxon>
        <taxon>Acidobacteriota</taxon>
        <taxon>Holophagae</taxon>
        <taxon>Holophagales</taxon>
        <taxon>Holophagaceae</taxon>
        <taxon>Geothrix</taxon>
    </lineage>
</organism>
<name>A0ABQ5PZE7_9BACT</name>
<evidence type="ECO:0008006" key="3">
    <source>
        <dbReference type="Google" id="ProtNLM"/>
    </source>
</evidence>
<dbReference type="SUPFAM" id="SSF48452">
    <property type="entry name" value="TPR-like"/>
    <property type="match status" value="1"/>
</dbReference>